<name>A0A8J7PF94_9BACT</name>
<protein>
    <submittedName>
        <fullName evidence="10">Response regulator transcription factor</fullName>
    </submittedName>
</protein>
<dbReference type="GO" id="GO:0006355">
    <property type="term" value="P:regulation of DNA-templated transcription"/>
    <property type="evidence" value="ECO:0007669"/>
    <property type="project" value="InterPro"/>
</dbReference>
<dbReference type="PROSITE" id="PS50110">
    <property type="entry name" value="RESPONSE_REGULATORY"/>
    <property type="match status" value="1"/>
</dbReference>
<evidence type="ECO:0000256" key="4">
    <source>
        <dbReference type="ARBA" id="ARBA00023125"/>
    </source>
</evidence>
<evidence type="ECO:0000313" key="10">
    <source>
        <dbReference type="EMBL" id="MBN8660548.1"/>
    </source>
</evidence>
<evidence type="ECO:0000313" key="11">
    <source>
        <dbReference type="Proteomes" id="UP000664277"/>
    </source>
</evidence>
<evidence type="ECO:0000256" key="6">
    <source>
        <dbReference type="PROSITE-ProRule" id="PRU00169"/>
    </source>
</evidence>
<evidence type="ECO:0000259" key="8">
    <source>
        <dbReference type="PROSITE" id="PS50110"/>
    </source>
</evidence>
<dbReference type="SMART" id="SM00862">
    <property type="entry name" value="Trans_reg_C"/>
    <property type="match status" value="1"/>
</dbReference>
<dbReference type="Pfam" id="PF00486">
    <property type="entry name" value="Trans_reg_C"/>
    <property type="match status" value="1"/>
</dbReference>
<dbReference type="CDD" id="cd00383">
    <property type="entry name" value="trans_reg_C"/>
    <property type="match status" value="1"/>
</dbReference>
<proteinExistence type="predicted"/>
<comment type="caution">
    <text evidence="10">The sequence shown here is derived from an EMBL/GenBank/DDBJ whole genome shotgun (WGS) entry which is preliminary data.</text>
</comment>
<evidence type="ECO:0000259" key="9">
    <source>
        <dbReference type="PROSITE" id="PS51755"/>
    </source>
</evidence>
<dbReference type="InterPro" id="IPR011006">
    <property type="entry name" value="CheY-like_superfamily"/>
</dbReference>
<evidence type="ECO:0000256" key="3">
    <source>
        <dbReference type="ARBA" id="ARBA00023015"/>
    </source>
</evidence>
<dbReference type="InterPro" id="IPR001789">
    <property type="entry name" value="Sig_transdc_resp-reg_receiver"/>
</dbReference>
<dbReference type="InterPro" id="IPR036388">
    <property type="entry name" value="WH-like_DNA-bd_sf"/>
</dbReference>
<evidence type="ECO:0000256" key="5">
    <source>
        <dbReference type="ARBA" id="ARBA00023163"/>
    </source>
</evidence>
<feature type="domain" description="OmpR/PhoB-type" evidence="9">
    <location>
        <begin position="125"/>
        <end position="224"/>
    </location>
</feature>
<evidence type="ECO:0000256" key="7">
    <source>
        <dbReference type="PROSITE-ProRule" id="PRU01091"/>
    </source>
</evidence>
<dbReference type="GO" id="GO:0000156">
    <property type="term" value="F:phosphorelay response regulator activity"/>
    <property type="evidence" value="ECO:0007669"/>
    <property type="project" value="TreeGrafter"/>
</dbReference>
<evidence type="ECO:0000256" key="2">
    <source>
        <dbReference type="ARBA" id="ARBA00023012"/>
    </source>
</evidence>
<keyword evidence="4 7" id="KW-0238">DNA-binding</keyword>
<keyword evidence="1 6" id="KW-0597">Phosphoprotein</keyword>
<evidence type="ECO:0000256" key="1">
    <source>
        <dbReference type="ARBA" id="ARBA00022553"/>
    </source>
</evidence>
<dbReference type="PANTHER" id="PTHR48111">
    <property type="entry name" value="REGULATOR OF RPOS"/>
    <property type="match status" value="1"/>
</dbReference>
<feature type="DNA-binding region" description="OmpR/PhoB-type" evidence="7">
    <location>
        <begin position="125"/>
        <end position="224"/>
    </location>
</feature>
<dbReference type="GO" id="GO:0005829">
    <property type="term" value="C:cytosol"/>
    <property type="evidence" value="ECO:0007669"/>
    <property type="project" value="TreeGrafter"/>
</dbReference>
<dbReference type="InterPro" id="IPR001867">
    <property type="entry name" value="OmpR/PhoB-type_DNA-bd"/>
</dbReference>
<keyword evidence="2" id="KW-0902">Two-component regulatory system</keyword>
<dbReference type="GO" id="GO:0000976">
    <property type="term" value="F:transcription cis-regulatory region binding"/>
    <property type="evidence" value="ECO:0007669"/>
    <property type="project" value="TreeGrafter"/>
</dbReference>
<dbReference type="SMART" id="SM00448">
    <property type="entry name" value="REC"/>
    <property type="match status" value="1"/>
</dbReference>
<dbReference type="GO" id="GO:0032993">
    <property type="term" value="C:protein-DNA complex"/>
    <property type="evidence" value="ECO:0007669"/>
    <property type="project" value="TreeGrafter"/>
</dbReference>
<sequence>MPKILYVEDDKDLSSMVREWLQAENFSLEIVHDGALGWEYLRQGEYDLIILDWQLPGMDGVEILRRYRNMKGMTPVLMLTGKGTIDSKEEGFEAGADDYLTKPFSMKELSARLRALMRRPSMMASSTIKVRDIELDPIKHTITKGGQELHLLPKDFSLLEFFMKNPDKVYSTEALMMRVWNSDAETGTDALRTAIKRLRKALDEGDENNSVIENIPRIGYRLRSK</sequence>
<gene>
    <name evidence="10" type="ORF">J0M35_09315</name>
</gene>
<feature type="domain" description="Response regulatory" evidence="8">
    <location>
        <begin position="3"/>
        <end position="117"/>
    </location>
</feature>
<dbReference type="EMBL" id="JAFLCK010000011">
    <property type="protein sequence ID" value="MBN8660548.1"/>
    <property type="molecule type" value="Genomic_DNA"/>
</dbReference>
<dbReference type="PANTHER" id="PTHR48111:SF1">
    <property type="entry name" value="TWO-COMPONENT RESPONSE REGULATOR ORR33"/>
    <property type="match status" value="1"/>
</dbReference>
<reference evidence="10" key="1">
    <citation type="submission" date="2021-02" db="EMBL/GenBank/DDBJ databases">
        <title>Genome-Resolved Metagenomics of a Microbial Community Performing Photosynthetic Biological Nutrient Removal.</title>
        <authorList>
            <person name="Mcdaniel E.A."/>
        </authorList>
    </citation>
    <scope>NUCLEOTIDE SEQUENCE</scope>
    <source>
        <strain evidence="10">UWPOB_OBS1</strain>
    </source>
</reference>
<keyword evidence="3" id="KW-0805">Transcription regulation</keyword>
<dbReference type="Gene3D" id="1.10.10.10">
    <property type="entry name" value="Winged helix-like DNA-binding domain superfamily/Winged helix DNA-binding domain"/>
    <property type="match status" value="1"/>
</dbReference>
<accession>A0A8J7PF94</accession>
<dbReference type="InterPro" id="IPR039420">
    <property type="entry name" value="WalR-like"/>
</dbReference>
<dbReference type="SUPFAM" id="SSF52172">
    <property type="entry name" value="CheY-like"/>
    <property type="match status" value="1"/>
</dbReference>
<feature type="modified residue" description="4-aspartylphosphate" evidence="6">
    <location>
        <position position="52"/>
    </location>
</feature>
<dbReference type="Proteomes" id="UP000664277">
    <property type="component" value="Unassembled WGS sequence"/>
</dbReference>
<dbReference type="Gene3D" id="3.40.50.2300">
    <property type="match status" value="1"/>
</dbReference>
<dbReference type="PROSITE" id="PS51755">
    <property type="entry name" value="OMPR_PHOB"/>
    <property type="match status" value="1"/>
</dbReference>
<organism evidence="10 11">
    <name type="scientific">Candidatus Obscuribacter phosphatis</name>
    <dbReference type="NCBI Taxonomy" id="1906157"/>
    <lineage>
        <taxon>Bacteria</taxon>
        <taxon>Bacillati</taxon>
        <taxon>Candidatus Melainabacteria</taxon>
        <taxon>Candidatus Obscuribacterales</taxon>
        <taxon>Candidatus Obscuribacteraceae</taxon>
        <taxon>Candidatus Obscuribacter</taxon>
    </lineage>
</organism>
<dbReference type="Pfam" id="PF00072">
    <property type="entry name" value="Response_reg"/>
    <property type="match status" value="1"/>
</dbReference>
<dbReference type="AlphaFoldDB" id="A0A8J7PF94"/>
<dbReference type="Gene3D" id="6.10.250.690">
    <property type="match status" value="1"/>
</dbReference>
<keyword evidence="5" id="KW-0804">Transcription</keyword>